<name>W7XL21_TETTS</name>
<dbReference type="AlphaFoldDB" id="W7XL21"/>
<accession>W7XL21</accession>
<dbReference type="EMBL" id="GG662771">
    <property type="protein sequence ID" value="EWS75529.1"/>
    <property type="molecule type" value="Genomic_DNA"/>
</dbReference>
<dbReference type="Proteomes" id="UP000009168">
    <property type="component" value="Unassembled WGS sequence"/>
</dbReference>
<dbReference type="RefSeq" id="XP_012651936.1">
    <property type="nucleotide sequence ID" value="XM_012796482.1"/>
</dbReference>
<sequence>MAISPDDPGLFSYIVVAMGWFYVLMETDVEPSEVYLLLNDSIEHSSIKEIRENSQQYLQILRDDQDAFFSDLPEVCPADSENNNQDQ</sequence>
<keyword evidence="2" id="KW-1185">Reference proteome</keyword>
<reference evidence="2" key="1">
    <citation type="journal article" date="2006" name="PLoS Biol.">
        <title>Macronuclear genome sequence of the ciliate Tetrahymena thermophila, a model eukaryote.</title>
        <authorList>
            <person name="Eisen J.A."/>
            <person name="Coyne R.S."/>
            <person name="Wu M."/>
            <person name="Wu D."/>
            <person name="Thiagarajan M."/>
            <person name="Wortman J.R."/>
            <person name="Badger J.H."/>
            <person name="Ren Q."/>
            <person name="Amedeo P."/>
            <person name="Jones K.M."/>
            <person name="Tallon L.J."/>
            <person name="Delcher A.L."/>
            <person name="Salzberg S.L."/>
            <person name="Silva J.C."/>
            <person name="Haas B.J."/>
            <person name="Majoros W.H."/>
            <person name="Farzad M."/>
            <person name="Carlton J.M."/>
            <person name="Smith R.K. Jr."/>
            <person name="Garg J."/>
            <person name="Pearlman R.E."/>
            <person name="Karrer K.M."/>
            <person name="Sun L."/>
            <person name="Manning G."/>
            <person name="Elde N.C."/>
            <person name="Turkewitz A.P."/>
            <person name="Asai D.J."/>
            <person name="Wilkes D.E."/>
            <person name="Wang Y."/>
            <person name="Cai H."/>
            <person name="Collins K."/>
            <person name="Stewart B.A."/>
            <person name="Lee S.R."/>
            <person name="Wilamowska K."/>
            <person name="Weinberg Z."/>
            <person name="Ruzzo W.L."/>
            <person name="Wloga D."/>
            <person name="Gaertig J."/>
            <person name="Frankel J."/>
            <person name="Tsao C.-C."/>
            <person name="Gorovsky M.A."/>
            <person name="Keeling P.J."/>
            <person name="Waller R.F."/>
            <person name="Patron N.J."/>
            <person name="Cherry J.M."/>
            <person name="Stover N.A."/>
            <person name="Krieger C.J."/>
            <person name="del Toro C."/>
            <person name="Ryder H.F."/>
            <person name="Williamson S.C."/>
            <person name="Barbeau R.A."/>
            <person name="Hamilton E.P."/>
            <person name="Orias E."/>
        </authorList>
    </citation>
    <scope>NUCLEOTIDE SEQUENCE [LARGE SCALE GENOMIC DNA]</scope>
    <source>
        <strain evidence="2">SB210</strain>
    </source>
</reference>
<dbReference type="InParanoid" id="W7XL21"/>
<evidence type="ECO:0000313" key="2">
    <source>
        <dbReference type="Proteomes" id="UP000009168"/>
    </source>
</evidence>
<gene>
    <name evidence="1" type="ORF">TTHERM_001321591</name>
</gene>
<proteinExistence type="predicted"/>
<evidence type="ECO:0000313" key="1">
    <source>
        <dbReference type="EMBL" id="EWS75529.1"/>
    </source>
</evidence>
<dbReference type="GeneID" id="24442151"/>
<organism evidence="1 2">
    <name type="scientific">Tetrahymena thermophila (strain SB210)</name>
    <dbReference type="NCBI Taxonomy" id="312017"/>
    <lineage>
        <taxon>Eukaryota</taxon>
        <taxon>Sar</taxon>
        <taxon>Alveolata</taxon>
        <taxon>Ciliophora</taxon>
        <taxon>Intramacronucleata</taxon>
        <taxon>Oligohymenophorea</taxon>
        <taxon>Hymenostomatida</taxon>
        <taxon>Tetrahymenina</taxon>
        <taxon>Tetrahymenidae</taxon>
        <taxon>Tetrahymena</taxon>
    </lineage>
</organism>
<protein>
    <submittedName>
        <fullName evidence="1">Adenosine/AMP deaminase family protein</fullName>
    </submittedName>
</protein>
<dbReference type="KEGG" id="tet:TTHERM_001321591"/>